<dbReference type="RefSeq" id="WP_055777492.1">
    <property type="nucleotide sequence ID" value="NZ_CBCSCF010000002.1"/>
</dbReference>
<reference evidence="3 4" key="2">
    <citation type="journal article" date="2017" name="Int. J. Syst. Evol. Microbiol.">
        <title>Rouxiella badensis sp. nov. and Rouxiella silvae sp. nov. isolated from peat bog soil in Germany and emendation of the genus description.</title>
        <authorList>
            <person name="Le Fleche-Mateos A."/>
            <person name="Kugler J.H."/>
            <person name="Hansen S.H."/>
            <person name="Syldatk C."/>
            <person name="Hausmann R."/>
            <person name="Lomprez F."/>
            <person name="Vandenbogaert M."/>
            <person name="Manuguerra J.C."/>
            <person name="Grimont P.A."/>
        </authorList>
    </citation>
    <scope>NUCLEOTIDE SEQUENCE [LARGE SCALE GENOMIC DNA]</scope>
    <source>
        <strain evidence="3 4">213</strain>
    </source>
</reference>
<accession>A0AA40WZ13</accession>
<name>A0AA40WZ13_9GAMM</name>
<dbReference type="GO" id="GO:0003677">
    <property type="term" value="F:DNA binding"/>
    <property type="evidence" value="ECO:0007669"/>
    <property type="project" value="InterPro"/>
</dbReference>
<organism evidence="2 5">
    <name type="scientific">Rouxiella silvae</name>
    <dbReference type="NCBI Taxonomy" id="1646373"/>
    <lineage>
        <taxon>Bacteria</taxon>
        <taxon>Pseudomonadati</taxon>
        <taxon>Pseudomonadota</taxon>
        <taxon>Gammaproteobacteria</taxon>
        <taxon>Enterobacterales</taxon>
        <taxon>Yersiniaceae</taxon>
        <taxon>Rouxiella</taxon>
    </lineage>
</organism>
<dbReference type="AlphaFoldDB" id="A0AA40WZ13"/>
<reference evidence="2" key="3">
    <citation type="submission" date="2020-11" db="EMBL/GenBank/DDBJ databases">
        <authorList>
            <person name="Lee S.D."/>
        </authorList>
    </citation>
    <scope>NUCLEOTIDE SEQUENCE</scope>
    <source>
        <strain evidence="2">SAP-2</strain>
    </source>
</reference>
<reference evidence="2" key="4">
    <citation type="submission" date="2022-09" db="EMBL/GenBank/DDBJ databases">
        <title>Rouxiella aceris sp. nov., isolated from tree sap and emended description of the genus Rhouxiella.</title>
        <authorList>
            <person name="Kim I.S."/>
        </authorList>
    </citation>
    <scope>NUCLEOTIDE SEQUENCE</scope>
    <source>
        <strain evidence="2">SAP-2</strain>
    </source>
</reference>
<evidence type="ECO:0000256" key="1">
    <source>
        <dbReference type="SAM" id="MobiDB-lite"/>
    </source>
</evidence>
<evidence type="ECO:0000313" key="2">
    <source>
        <dbReference type="EMBL" id="MBF6635469.1"/>
    </source>
</evidence>
<dbReference type="Proteomes" id="UP000705283">
    <property type="component" value="Unassembled WGS sequence"/>
</dbReference>
<dbReference type="EMBL" id="JADMKS010000001">
    <property type="protein sequence ID" value="MBF6635469.1"/>
    <property type="molecule type" value="Genomic_DNA"/>
</dbReference>
<evidence type="ECO:0000313" key="3">
    <source>
        <dbReference type="EMBL" id="ORJ21060.1"/>
    </source>
</evidence>
<dbReference type="Pfam" id="PF09905">
    <property type="entry name" value="VF530"/>
    <property type="match status" value="1"/>
</dbReference>
<comment type="caution">
    <text evidence="2">The sequence shown here is derived from an EMBL/GenBank/DDBJ whole genome shotgun (WGS) entry which is preliminary data.</text>
</comment>
<dbReference type="Gene3D" id="1.10.720.30">
    <property type="entry name" value="SAP domain"/>
    <property type="match status" value="1"/>
</dbReference>
<feature type="region of interest" description="Disordered" evidence="1">
    <location>
        <begin position="78"/>
        <end position="131"/>
    </location>
</feature>
<keyword evidence="4" id="KW-1185">Reference proteome</keyword>
<evidence type="ECO:0000313" key="4">
    <source>
        <dbReference type="Proteomes" id="UP000192722"/>
    </source>
</evidence>
<proteinExistence type="predicted"/>
<evidence type="ECO:0000313" key="5">
    <source>
        <dbReference type="Proteomes" id="UP000705283"/>
    </source>
</evidence>
<reference evidence="3" key="1">
    <citation type="submission" date="2016-12" db="EMBL/GenBank/DDBJ databases">
        <authorList>
            <person name="Le Fleche-Mateos A."/>
        </authorList>
    </citation>
    <scope>NUCLEOTIDE SEQUENCE</scope>
    <source>
        <strain evidence="3">213</strain>
    </source>
</reference>
<gene>
    <name evidence="3" type="ORF">BS639_11980</name>
    <name evidence="2" type="ORF">ITX54_02165</name>
</gene>
<dbReference type="InterPro" id="IPR036361">
    <property type="entry name" value="SAP_dom_sf"/>
</dbReference>
<dbReference type="InterPro" id="IPR018668">
    <property type="entry name" value="DNA-binding_VF530-like"/>
</dbReference>
<dbReference type="Proteomes" id="UP000192722">
    <property type="component" value="Unassembled WGS sequence"/>
</dbReference>
<dbReference type="EMBL" id="MRWD01000025">
    <property type="protein sequence ID" value="ORJ21060.1"/>
    <property type="molecule type" value="Genomic_DNA"/>
</dbReference>
<sequence length="131" mass="14433">MTDIKPKDPLHGVTLEKLLTVLVENFGWLTLAGQVNINCFKSDPSIKSSLKFLRRTPWARTEVETLYLDFVEGLLKPDMSRKGKRRSGPDAANVATSGKDVAGKKVSTAKPAADSPWNNHPMLKKNDAEKG</sequence>
<protein>
    <submittedName>
        <fullName evidence="2">DUF2132 domain-containing protein</fullName>
    </submittedName>
</protein>